<proteinExistence type="inferred from homology"/>
<organism evidence="8 9">
    <name type="scientific">Hibiscus trionum</name>
    <name type="common">Flower of an hour</name>
    <dbReference type="NCBI Taxonomy" id="183268"/>
    <lineage>
        <taxon>Eukaryota</taxon>
        <taxon>Viridiplantae</taxon>
        <taxon>Streptophyta</taxon>
        <taxon>Embryophyta</taxon>
        <taxon>Tracheophyta</taxon>
        <taxon>Spermatophyta</taxon>
        <taxon>Magnoliopsida</taxon>
        <taxon>eudicotyledons</taxon>
        <taxon>Gunneridae</taxon>
        <taxon>Pentapetalae</taxon>
        <taxon>rosids</taxon>
        <taxon>malvids</taxon>
        <taxon>Malvales</taxon>
        <taxon>Malvaceae</taxon>
        <taxon>Malvoideae</taxon>
        <taxon>Hibiscus</taxon>
    </lineage>
</organism>
<dbReference type="AlphaFoldDB" id="A0A9W7IYG9"/>
<feature type="domain" description="Aldehyde dehydrogenase" evidence="7">
    <location>
        <begin position="2"/>
        <end position="45"/>
    </location>
</feature>
<dbReference type="InterPro" id="IPR016161">
    <property type="entry name" value="Ald_DH/histidinol_DH"/>
</dbReference>
<comment type="caution">
    <text evidence="8">The sequence shown here is derived from an EMBL/GenBank/DDBJ whole genome shotgun (WGS) entry which is preliminary data.</text>
</comment>
<dbReference type="InterPro" id="IPR015590">
    <property type="entry name" value="Aldehyde_DH_dom"/>
</dbReference>
<dbReference type="OrthoDB" id="310895at2759"/>
<dbReference type="EMBL" id="BSYR01000042">
    <property type="protein sequence ID" value="GMJ04865.1"/>
    <property type="molecule type" value="Genomic_DNA"/>
</dbReference>
<name>A0A9W7IYG9_HIBTR</name>
<evidence type="ECO:0000256" key="5">
    <source>
        <dbReference type="ARBA" id="ARBA00047421"/>
    </source>
</evidence>
<dbReference type="EC" id="1.2.1.19" evidence="4"/>
<dbReference type="Proteomes" id="UP001165190">
    <property type="component" value="Unassembled WGS sequence"/>
</dbReference>
<dbReference type="GO" id="GO:0019145">
    <property type="term" value="F:aminobutyraldehyde dehydrogenase (NAD+) activity"/>
    <property type="evidence" value="ECO:0007669"/>
    <property type="project" value="UniProtKB-EC"/>
</dbReference>
<dbReference type="Gene3D" id="3.40.309.10">
    <property type="entry name" value="Aldehyde Dehydrogenase, Chain A, domain 2"/>
    <property type="match status" value="1"/>
</dbReference>
<comment type="catalytic activity">
    <reaction evidence="6">
        <text>4-aminobutanal + NAD(+) + H2O = 4-aminobutanoate + NADH + 2 H(+)</text>
        <dbReference type="Rhea" id="RHEA:19105"/>
        <dbReference type="ChEBI" id="CHEBI:15377"/>
        <dbReference type="ChEBI" id="CHEBI:15378"/>
        <dbReference type="ChEBI" id="CHEBI:57540"/>
        <dbReference type="ChEBI" id="CHEBI:57945"/>
        <dbReference type="ChEBI" id="CHEBI:58264"/>
        <dbReference type="ChEBI" id="CHEBI:59888"/>
        <dbReference type="EC" id="1.2.1.19"/>
    </reaction>
    <physiologicalReaction direction="left-to-right" evidence="6">
        <dbReference type="Rhea" id="RHEA:19106"/>
    </physiologicalReaction>
</comment>
<evidence type="ECO:0000313" key="8">
    <source>
        <dbReference type="EMBL" id="GMJ04865.1"/>
    </source>
</evidence>
<dbReference type="GO" id="GO:0110095">
    <property type="term" value="P:cellular detoxification of aldehyde"/>
    <property type="evidence" value="ECO:0007669"/>
    <property type="project" value="UniProtKB-ARBA"/>
</dbReference>
<dbReference type="Pfam" id="PF00171">
    <property type="entry name" value="Aldedh"/>
    <property type="match status" value="1"/>
</dbReference>
<dbReference type="PANTHER" id="PTHR43860:SF2">
    <property type="entry name" value="BETAINE ALDEHYDE DEHYDROGENASE-RELATED"/>
    <property type="match status" value="1"/>
</dbReference>
<dbReference type="SUPFAM" id="SSF53720">
    <property type="entry name" value="ALDH-like"/>
    <property type="match status" value="1"/>
</dbReference>
<sequence length="109" mass="12606">MKFISNAKNEGATTLYGGNRPKHLEKGYYVEPTIITDVNTSMQIGEKKFLDLFFASKHLQQKMKPLNWQTITGVNEPNVQRTVWREVCLCVMVYSNARKEGEGRRRIIL</sequence>
<gene>
    <name evidence="8" type="ORF">HRI_004155700</name>
</gene>
<keyword evidence="3" id="KW-0915">Sodium</keyword>
<evidence type="ECO:0000313" key="9">
    <source>
        <dbReference type="Proteomes" id="UP001165190"/>
    </source>
</evidence>
<accession>A0A9W7IYG9</accession>
<protein>
    <recommendedName>
        <fullName evidence="4">aminobutyraldehyde dehydrogenase</fullName>
        <ecNumber evidence="4">1.2.1.19</ecNumber>
    </recommendedName>
</protein>
<evidence type="ECO:0000259" key="7">
    <source>
        <dbReference type="Pfam" id="PF00171"/>
    </source>
</evidence>
<evidence type="ECO:0000256" key="4">
    <source>
        <dbReference type="ARBA" id="ARBA00039138"/>
    </source>
</evidence>
<evidence type="ECO:0000256" key="3">
    <source>
        <dbReference type="ARBA" id="ARBA00023053"/>
    </source>
</evidence>
<reference evidence="8" key="1">
    <citation type="submission" date="2023-05" db="EMBL/GenBank/DDBJ databases">
        <title>Genome and transcriptome analyses reveal genes involved in the formation of fine ridges on petal epidermal cells in Hibiscus trionum.</title>
        <authorList>
            <person name="Koshimizu S."/>
            <person name="Masuda S."/>
            <person name="Ishii T."/>
            <person name="Shirasu K."/>
            <person name="Hoshino A."/>
            <person name="Arita M."/>
        </authorList>
    </citation>
    <scope>NUCLEOTIDE SEQUENCE</scope>
    <source>
        <strain evidence="8">Hamamatsu line</strain>
    </source>
</reference>
<evidence type="ECO:0000256" key="6">
    <source>
        <dbReference type="ARBA" id="ARBA00049215"/>
    </source>
</evidence>
<comment type="similarity">
    <text evidence="1">Belongs to the aldehyde dehydrogenase family.</text>
</comment>
<dbReference type="PANTHER" id="PTHR43860">
    <property type="entry name" value="BETAINE ALDEHYDE DEHYDROGENASE"/>
    <property type="match status" value="1"/>
</dbReference>
<keyword evidence="2" id="KW-0520">NAD</keyword>
<evidence type="ECO:0000256" key="1">
    <source>
        <dbReference type="ARBA" id="ARBA00009986"/>
    </source>
</evidence>
<comment type="catalytic activity">
    <reaction evidence="5">
        <text>3-aminopropanal + NAD(+) + H2O = beta-alanine + NADH + 2 H(+)</text>
        <dbReference type="Rhea" id="RHEA:30695"/>
        <dbReference type="ChEBI" id="CHEBI:15377"/>
        <dbReference type="ChEBI" id="CHEBI:15378"/>
        <dbReference type="ChEBI" id="CHEBI:57540"/>
        <dbReference type="ChEBI" id="CHEBI:57945"/>
        <dbReference type="ChEBI" id="CHEBI:57966"/>
        <dbReference type="ChEBI" id="CHEBI:58374"/>
    </reaction>
    <physiologicalReaction direction="left-to-right" evidence="5">
        <dbReference type="Rhea" id="RHEA:30696"/>
    </physiologicalReaction>
</comment>
<keyword evidence="9" id="KW-1185">Reference proteome</keyword>
<dbReference type="InterPro" id="IPR016163">
    <property type="entry name" value="Ald_DH_C"/>
</dbReference>
<evidence type="ECO:0000256" key="2">
    <source>
        <dbReference type="ARBA" id="ARBA00023027"/>
    </source>
</evidence>